<dbReference type="InterPro" id="IPR021994">
    <property type="entry name" value="DUF3592"/>
</dbReference>
<dbReference type="Pfam" id="PF12158">
    <property type="entry name" value="DUF3592"/>
    <property type="match status" value="1"/>
</dbReference>
<keyword evidence="4" id="KW-1185">Reference proteome</keyword>
<feature type="transmembrane region" description="Helical" evidence="1">
    <location>
        <begin position="9"/>
        <end position="28"/>
    </location>
</feature>
<sequence length="232" mass="26030">MKIISKIKYIFLAIGLPMLIGAVLSYYGTSSFLEDALSAEGTITDFEERYSDGSTTYRPVVQFVDNNGQTIEFISSIGGSRSAYSLGEKVGVVYSPLNSQIASLDSFFSLWGGTLITTILGGSFSSVGVFIFLIGKLRNRKNGYLQRDGVAVNARFQGVRLNHTLSVNGRNPYVIDCHWTNPETYRVHVFESDNIWFDPSSYINIEEIRVFMDKKNTRKYYVDTSFLPQLAK</sequence>
<evidence type="ECO:0000313" key="4">
    <source>
        <dbReference type="Proteomes" id="UP000195440"/>
    </source>
</evidence>
<keyword evidence="1" id="KW-0472">Membrane</keyword>
<dbReference type="AlphaFoldDB" id="A0A1Y3NYG1"/>
<comment type="caution">
    <text evidence="3">The sequence shown here is derived from an EMBL/GenBank/DDBJ whole genome shotgun (WGS) entry which is preliminary data.</text>
</comment>
<proteinExistence type="predicted"/>
<name>A0A1Y3NYG1_9PSED</name>
<dbReference type="Proteomes" id="UP000195440">
    <property type="component" value="Unassembled WGS sequence"/>
</dbReference>
<keyword evidence="1" id="KW-1133">Transmembrane helix</keyword>
<gene>
    <name evidence="3" type="ORF">AUC60_24255</name>
</gene>
<evidence type="ECO:0000313" key="3">
    <source>
        <dbReference type="EMBL" id="OUM71241.1"/>
    </source>
</evidence>
<feature type="transmembrane region" description="Helical" evidence="1">
    <location>
        <begin position="108"/>
        <end position="134"/>
    </location>
</feature>
<organism evidence="3 4">
    <name type="scientific">Pseudomonas caspiana</name>
    <dbReference type="NCBI Taxonomy" id="1451454"/>
    <lineage>
        <taxon>Bacteria</taxon>
        <taxon>Pseudomonadati</taxon>
        <taxon>Pseudomonadota</taxon>
        <taxon>Gammaproteobacteria</taxon>
        <taxon>Pseudomonadales</taxon>
        <taxon>Pseudomonadaceae</taxon>
        <taxon>Pseudomonas</taxon>
    </lineage>
</organism>
<feature type="domain" description="DUF3592" evidence="2">
    <location>
        <begin position="40"/>
        <end position="108"/>
    </location>
</feature>
<evidence type="ECO:0000259" key="2">
    <source>
        <dbReference type="Pfam" id="PF12158"/>
    </source>
</evidence>
<dbReference type="RefSeq" id="WP_087273773.1">
    <property type="nucleotide sequence ID" value="NZ_JBJGBV010000023.1"/>
</dbReference>
<protein>
    <recommendedName>
        <fullName evidence="2">DUF3592 domain-containing protein</fullName>
    </recommendedName>
</protein>
<keyword evidence="1" id="KW-0812">Transmembrane</keyword>
<evidence type="ECO:0000256" key="1">
    <source>
        <dbReference type="SAM" id="Phobius"/>
    </source>
</evidence>
<dbReference type="EMBL" id="LOHF01000030">
    <property type="protein sequence ID" value="OUM71241.1"/>
    <property type="molecule type" value="Genomic_DNA"/>
</dbReference>
<dbReference type="OrthoDB" id="2242169at2"/>
<reference evidence="3 4" key="1">
    <citation type="journal article" date="2017" name="Syst. Appl. Microbiol.">
        <title>Pseudomonas caspiana sp. nov., a citrus pathogen in the Pseudomonas syringae phylogenetic group.</title>
        <authorList>
            <person name="Busquets A."/>
            <person name="Gomila M."/>
            <person name="Beiki F."/>
            <person name="Mulet M."/>
            <person name="Rahimian H."/>
            <person name="Garcia-Valdes E."/>
            <person name="Lalucat J."/>
        </authorList>
    </citation>
    <scope>NUCLEOTIDE SEQUENCE [LARGE SCALE GENOMIC DNA]</scope>
    <source>
        <strain evidence="3 4">FBF102</strain>
    </source>
</reference>
<accession>A0A1Y3NYG1</accession>